<name>A0A1U9VF60_9RALS</name>
<gene>
    <name evidence="1" type="ORF">B0B51_01540</name>
</gene>
<accession>A0A1U9VF60</accession>
<dbReference type="Proteomes" id="UP000189628">
    <property type="component" value="Chromosome"/>
</dbReference>
<dbReference type="EMBL" id="CP019911">
    <property type="protein sequence ID" value="AQW28827.1"/>
    <property type="molecule type" value="Genomic_DNA"/>
</dbReference>
<protein>
    <submittedName>
        <fullName evidence="1">Uncharacterized protein</fullName>
    </submittedName>
</protein>
<organism evidence="1 2">
    <name type="scientific">blood disease bacterium A2-HR MARDI</name>
    <dbReference type="NCBI Taxonomy" id="1944648"/>
    <lineage>
        <taxon>Bacteria</taxon>
        <taxon>Pseudomonadati</taxon>
        <taxon>Pseudomonadota</taxon>
        <taxon>Betaproteobacteria</taxon>
        <taxon>Burkholderiales</taxon>
        <taxon>Burkholderiaceae</taxon>
        <taxon>Ralstonia</taxon>
        <taxon>Ralstonia solanacearum species complex</taxon>
    </lineage>
</organism>
<reference evidence="1 2" key="1">
    <citation type="submission" date="2017-02" db="EMBL/GenBank/DDBJ databases">
        <title>Blood Disease Bacterium A2-HR MARDI.</title>
        <authorList>
            <person name="Badrun R."/>
            <person name="Abu Bakar N."/>
            <person name="Laboh R."/>
        </authorList>
    </citation>
    <scope>NUCLEOTIDE SEQUENCE [LARGE SCALE GENOMIC DNA]</scope>
    <source>
        <strain evidence="1 2">A2-HR MARDI</strain>
    </source>
</reference>
<proteinExistence type="predicted"/>
<dbReference type="AlphaFoldDB" id="A0A1U9VF60"/>
<evidence type="ECO:0000313" key="2">
    <source>
        <dbReference type="Proteomes" id="UP000189628"/>
    </source>
</evidence>
<dbReference type="RefSeq" id="WP_078221677.1">
    <property type="nucleotide sequence ID" value="NZ_CP019911.1"/>
</dbReference>
<sequence>MHAVDIRARERDEIHETLINLLRLHADGCLRGIVFGLVLDNGDYRIGVKGTPRRHPIEALGLFARGTATANSLLTEHLQSLVSVE</sequence>
<evidence type="ECO:0000313" key="1">
    <source>
        <dbReference type="EMBL" id="AQW28827.1"/>
    </source>
</evidence>